<evidence type="ECO:0000313" key="2">
    <source>
        <dbReference type="EMBL" id="ETO86158.1"/>
    </source>
</evidence>
<gene>
    <name evidence="2" type="ORF">F444_00279</name>
</gene>
<comment type="caution">
    <text evidence="2">The sequence shown here is derived from an EMBL/GenBank/DDBJ whole genome shotgun (WGS) entry which is preliminary data.</text>
</comment>
<evidence type="ECO:0000313" key="3">
    <source>
        <dbReference type="Proteomes" id="UP000028582"/>
    </source>
</evidence>
<dbReference type="InterPro" id="IPR012337">
    <property type="entry name" value="RNaseH-like_sf"/>
</dbReference>
<sequence>MSAARNHDICRFFFAVSADHYHMCYYCGTQPASNMYQWIEWIASRNMPLSEVDDPLTRSMSKLKAVCSKTLKRYMSLLMTAVEAQISAEMPGLYGYKSTLYLENCVALYGVYWQKGQLKLVLLAIAPMEEEPSLSFLIGDNCATNQAIAILLNVPLIGCASHRFNLAVNSYLSYYKTEVEAVSALMAALRTINYRAALLKYTSLSPRRPNATRWSSTVEMVARNVRCRDEIKRVDIVFDLAPKATTHRRIEALQEDLRDFQSVTLKLQLEALTLADVRVLFDSVAERFPSTKAKLSATAPIVHSPAFEVATVKVINGEVGRLTSSECKAIKHFEVAAAPASSGSKRKQRGDEEAEGDFATSGLHARNASGSPQTAALYTELLKKLPTTSNRCERLFSQTKLVLTPQRALLLPVNFEILMFLRANRN</sequence>
<proteinExistence type="predicted"/>
<feature type="region of interest" description="Disordered" evidence="1">
    <location>
        <begin position="341"/>
        <end position="371"/>
    </location>
</feature>
<dbReference type="Proteomes" id="UP000028582">
    <property type="component" value="Unassembled WGS sequence"/>
</dbReference>
<accession>A0A081B4U7</accession>
<organism evidence="2 3">
    <name type="scientific">Phytophthora nicotianae P1976</name>
    <dbReference type="NCBI Taxonomy" id="1317066"/>
    <lineage>
        <taxon>Eukaryota</taxon>
        <taxon>Sar</taxon>
        <taxon>Stramenopiles</taxon>
        <taxon>Oomycota</taxon>
        <taxon>Peronosporomycetes</taxon>
        <taxon>Peronosporales</taxon>
        <taxon>Peronosporaceae</taxon>
        <taxon>Phytophthora</taxon>
    </lineage>
</organism>
<dbReference type="OrthoDB" id="109873at2759"/>
<dbReference type="EMBL" id="ANJA01000064">
    <property type="protein sequence ID" value="ETO86158.1"/>
    <property type="molecule type" value="Genomic_DNA"/>
</dbReference>
<protein>
    <recommendedName>
        <fullName evidence="4">HAT C-terminal dimerisation domain-containing protein</fullName>
    </recommendedName>
</protein>
<reference evidence="2 3" key="1">
    <citation type="submission" date="2013-11" db="EMBL/GenBank/DDBJ databases">
        <title>The Genome Sequence of Phytophthora parasitica P1976.</title>
        <authorList>
            <consortium name="The Broad Institute Genomics Platform"/>
            <person name="Russ C."/>
            <person name="Tyler B."/>
            <person name="Panabieres F."/>
            <person name="Shan W."/>
            <person name="Tripathy S."/>
            <person name="Grunwald N."/>
            <person name="Machado M."/>
            <person name="Johnson C.S."/>
            <person name="Walker B."/>
            <person name="Young S."/>
            <person name="Zeng Q."/>
            <person name="Gargeya S."/>
            <person name="Fitzgerald M."/>
            <person name="Haas B."/>
            <person name="Abouelleil A."/>
            <person name="Allen A.W."/>
            <person name="Alvarado L."/>
            <person name="Arachchi H.M."/>
            <person name="Berlin A.M."/>
            <person name="Chapman S.B."/>
            <person name="Gainer-Dewar J."/>
            <person name="Goldberg J."/>
            <person name="Griggs A."/>
            <person name="Gujja S."/>
            <person name="Hansen M."/>
            <person name="Howarth C."/>
            <person name="Imamovic A."/>
            <person name="Ireland A."/>
            <person name="Larimer J."/>
            <person name="McCowan C."/>
            <person name="Murphy C."/>
            <person name="Pearson M."/>
            <person name="Poon T.W."/>
            <person name="Priest M."/>
            <person name="Roberts A."/>
            <person name="Saif S."/>
            <person name="Shea T."/>
            <person name="Sisk P."/>
            <person name="Sykes S."/>
            <person name="Wortman J."/>
            <person name="Nusbaum C."/>
            <person name="Birren B."/>
        </authorList>
    </citation>
    <scope>NUCLEOTIDE SEQUENCE [LARGE SCALE GENOMIC DNA]</scope>
    <source>
        <strain evidence="2 3">P1976</strain>
    </source>
</reference>
<evidence type="ECO:0000256" key="1">
    <source>
        <dbReference type="SAM" id="MobiDB-lite"/>
    </source>
</evidence>
<dbReference type="PANTHER" id="PTHR40866">
    <property type="entry name" value="BED-TYPE DOMAIN-CONTAINING PROTEIN"/>
    <property type="match status" value="1"/>
</dbReference>
<name>A0A081B4U7_PHYNI</name>
<dbReference type="PANTHER" id="PTHR40866:SF1">
    <property type="entry name" value="BED-TYPE DOMAIN-CONTAINING PROTEIN"/>
    <property type="match status" value="1"/>
</dbReference>
<dbReference type="AlphaFoldDB" id="A0A081B4U7"/>
<evidence type="ECO:0008006" key="4">
    <source>
        <dbReference type="Google" id="ProtNLM"/>
    </source>
</evidence>
<dbReference type="SUPFAM" id="SSF53098">
    <property type="entry name" value="Ribonuclease H-like"/>
    <property type="match status" value="1"/>
</dbReference>